<dbReference type="EMBL" id="VOOR01000015">
    <property type="protein sequence ID" value="TXB63505.1"/>
    <property type="molecule type" value="Genomic_DNA"/>
</dbReference>
<dbReference type="GO" id="GO:0007059">
    <property type="term" value="P:chromosome segregation"/>
    <property type="evidence" value="ECO:0007669"/>
    <property type="project" value="UniProtKB-UniRule"/>
</dbReference>
<dbReference type="GO" id="GO:0009037">
    <property type="term" value="F:tyrosine-based site-specific recombinase activity"/>
    <property type="evidence" value="ECO:0007669"/>
    <property type="project" value="UniProtKB-UniRule"/>
</dbReference>
<dbReference type="Gene3D" id="1.10.150.130">
    <property type="match status" value="1"/>
</dbReference>
<dbReference type="InterPro" id="IPR011010">
    <property type="entry name" value="DNA_brk_join_enz"/>
</dbReference>
<evidence type="ECO:0000256" key="9">
    <source>
        <dbReference type="HAMAP-Rule" id="MF_01808"/>
    </source>
</evidence>
<feature type="active site" evidence="9">
    <location>
        <position position="238"/>
    </location>
</feature>
<dbReference type="PROSITE" id="PS51898">
    <property type="entry name" value="TYR_RECOMBINASE"/>
    <property type="match status" value="1"/>
</dbReference>
<evidence type="ECO:0000256" key="4">
    <source>
        <dbReference type="ARBA" id="ARBA00022829"/>
    </source>
</evidence>
<dbReference type="InterPro" id="IPR050090">
    <property type="entry name" value="Tyrosine_recombinase_XerCD"/>
</dbReference>
<comment type="subunit">
    <text evidence="9">Forms a cyclic heterotetrameric complex composed of two molecules of XerC and two molecules of XerD.</text>
</comment>
<keyword evidence="13" id="KW-1185">Reference proteome</keyword>
<dbReference type="GO" id="GO:0003677">
    <property type="term" value="F:DNA binding"/>
    <property type="evidence" value="ECO:0007669"/>
    <property type="project" value="UniProtKB-UniRule"/>
</dbReference>
<feature type="domain" description="Core-binding (CB)" evidence="11">
    <location>
        <begin position="1"/>
        <end position="84"/>
    </location>
</feature>
<dbReference type="GO" id="GO:0005737">
    <property type="term" value="C:cytoplasm"/>
    <property type="evidence" value="ECO:0007669"/>
    <property type="project" value="UniProtKB-SubCell"/>
</dbReference>
<comment type="similarity">
    <text evidence="9">Belongs to the 'phage' integrase family. XerC subfamily.</text>
</comment>
<feature type="active site" evidence="9">
    <location>
        <position position="146"/>
    </location>
</feature>
<dbReference type="InterPro" id="IPR004107">
    <property type="entry name" value="Integrase_SAM-like_N"/>
</dbReference>
<dbReference type="AlphaFoldDB" id="A0A5C6RNM1"/>
<keyword evidence="7 9" id="KW-0233">DNA recombination</keyword>
<organism evidence="12 13">
    <name type="scientific">Phaeodactylibacter luteus</name>
    <dbReference type="NCBI Taxonomy" id="1564516"/>
    <lineage>
        <taxon>Bacteria</taxon>
        <taxon>Pseudomonadati</taxon>
        <taxon>Bacteroidota</taxon>
        <taxon>Saprospiria</taxon>
        <taxon>Saprospirales</taxon>
        <taxon>Haliscomenobacteraceae</taxon>
        <taxon>Phaeodactylibacter</taxon>
    </lineage>
</organism>
<feature type="active site" evidence="9">
    <location>
        <position position="170"/>
    </location>
</feature>
<dbReference type="InterPro" id="IPR013762">
    <property type="entry name" value="Integrase-like_cat_sf"/>
</dbReference>
<evidence type="ECO:0000259" key="10">
    <source>
        <dbReference type="PROSITE" id="PS51898"/>
    </source>
</evidence>
<keyword evidence="3 9" id="KW-0132">Cell division</keyword>
<dbReference type="SUPFAM" id="SSF56349">
    <property type="entry name" value="DNA breaking-rejoining enzymes"/>
    <property type="match status" value="1"/>
</dbReference>
<dbReference type="PANTHER" id="PTHR30349:SF77">
    <property type="entry name" value="TYROSINE RECOMBINASE XERC"/>
    <property type="match status" value="1"/>
</dbReference>
<comment type="caution">
    <text evidence="12">The sequence shown here is derived from an EMBL/GenBank/DDBJ whole genome shotgun (WGS) entry which is preliminary data.</text>
</comment>
<dbReference type="GO" id="GO:0051301">
    <property type="term" value="P:cell division"/>
    <property type="evidence" value="ECO:0007669"/>
    <property type="project" value="UniProtKB-KW"/>
</dbReference>
<evidence type="ECO:0000256" key="2">
    <source>
        <dbReference type="ARBA" id="ARBA00022490"/>
    </source>
</evidence>
<dbReference type="PROSITE" id="PS51900">
    <property type="entry name" value="CB"/>
    <property type="match status" value="1"/>
</dbReference>
<dbReference type="RefSeq" id="WP_147167144.1">
    <property type="nucleotide sequence ID" value="NZ_VOOR01000015.1"/>
</dbReference>
<keyword evidence="4 9" id="KW-0159">Chromosome partition</keyword>
<evidence type="ECO:0000256" key="1">
    <source>
        <dbReference type="ARBA" id="ARBA00004496"/>
    </source>
</evidence>
<sequence length="300" mass="33878">MDITAFLQYLEFEKRFSENTLAAYTKDMEQFSLFLSEHYGAEAPDQVTHRHIRAFMVDLLGKGNSPKTVNRKLSTLRAFFRFLARRGQVSIDPTLKVTGPKTPKRLPGAIRQEELERLFGEVDFPSGFEGSRDRLLLEVLYATGIRRAELIGLKVADVDLAAGHLLIRGKGRKERLVPISRQLADQVQAYLSEREGLPPMTAHLFLTGKGKEMYPKLAYNIVKRYLSLVSSSEQMGPHALRHSFATHLAENGAELNAIKELLGHASLASTQIYTHNTIARLKEVYQQAHPKAESEDMHHK</sequence>
<proteinExistence type="inferred from homology"/>
<reference evidence="12 13" key="1">
    <citation type="submission" date="2019-08" db="EMBL/GenBank/DDBJ databases">
        <title>Genome of Phaeodactylibacter luteus.</title>
        <authorList>
            <person name="Bowman J.P."/>
        </authorList>
    </citation>
    <scope>NUCLEOTIDE SEQUENCE [LARGE SCALE GENOMIC DNA]</scope>
    <source>
        <strain evidence="12 13">KCTC 42180</strain>
    </source>
</reference>
<protein>
    <recommendedName>
        <fullName evidence="9">Tyrosine recombinase XerC</fullName>
    </recommendedName>
</protein>
<evidence type="ECO:0000256" key="8">
    <source>
        <dbReference type="ARBA" id="ARBA00023306"/>
    </source>
</evidence>
<dbReference type="PANTHER" id="PTHR30349">
    <property type="entry name" value="PHAGE INTEGRASE-RELATED"/>
    <property type="match status" value="1"/>
</dbReference>
<feature type="active site" evidence="9">
    <location>
        <position position="264"/>
    </location>
</feature>
<gene>
    <name evidence="9" type="primary">xerC</name>
    <name evidence="12" type="ORF">FRY97_09105</name>
</gene>
<dbReference type="Proteomes" id="UP000321580">
    <property type="component" value="Unassembled WGS sequence"/>
</dbReference>
<dbReference type="HAMAP" id="MF_01808">
    <property type="entry name" value="Recomb_XerC_XerD"/>
    <property type="match status" value="1"/>
</dbReference>
<dbReference type="Pfam" id="PF00589">
    <property type="entry name" value="Phage_integrase"/>
    <property type="match status" value="1"/>
</dbReference>
<evidence type="ECO:0000256" key="7">
    <source>
        <dbReference type="ARBA" id="ARBA00023172"/>
    </source>
</evidence>
<accession>A0A5C6RNM1</accession>
<dbReference type="InterPro" id="IPR044068">
    <property type="entry name" value="CB"/>
</dbReference>
<keyword evidence="5 9" id="KW-0229">DNA integration</keyword>
<keyword evidence="6 9" id="KW-0238">DNA-binding</keyword>
<evidence type="ECO:0000259" key="11">
    <source>
        <dbReference type="PROSITE" id="PS51900"/>
    </source>
</evidence>
<evidence type="ECO:0000256" key="3">
    <source>
        <dbReference type="ARBA" id="ARBA00022618"/>
    </source>
</evidence>
<evidence type="ECO:0000313" key="13">
    <source>
        <dbReference type="Proteomes" id="UP000321580"/>
    </source>
</evidence>
<feature type="domain" description="Tyr recombinase" evidence="10">
    <location>
        <begin position="105"/>
        <end position="286"/>
    </location>
</feature>
<feature type="active site" description="O-(3'-phospho-DNA)-tyrosine intermediate" evidence="9">
    <location>
        <position position="273"/>
    </location>
</feature>
<keyword evidence="2 9" id="KW-0963">Cytoplasm</keyword>
<dbReference type="GO" id="GO:0006313">
    <property type="term" value="P:DNA transposition"/>
    <property type="evidence" value="ECO:0007669"/>
    <property type="project" value="UniProtKB-UniRule"/>
</dbReference>
<dbReference type="InterPro" id="IPR002104">
    <property type="entry name" value="Integrase_catalytic"/>
</dbReference>
<dbReference type="OrthoDB" id="9801717at2"/>
<comment type="function">
    <text evidence="9">Site-specific tyrosine recombinase, which acts by catalyzing the cutting and rejoining of the recombining DNA molecules. The XerC-XerD complex is essential to convert dimers of the bacterial chromosome into monomers to permit their segregation at cell division. It also contributes to the segregational stability of plasmids.</text>
</comment>
<evidence type="ECO:0000313" key="12">
    <source>
        <dbReference type="EMBL" id="TXB63505.1"/>
    </source>
</evidence>
<comment type="subcellular location">
    <subcellularLocation>
        <location evidence="1 9">Cytoplasm</location>
    </subcellularLocation>
</comment>
<dbReference type="InterPro" id="IPR010998">
    <property type="entry name" value="Integrase_recombinase_N"/>
</dbReference>
<keyword evidence="8 9" id="KW-0131">Cell cycle</keyword>
<dbReference type="Pfam" id="PF02899">
    <property type="entry name" value="Phage_int_SAM_1"/>
    <property type="match status" value="1"/>
</dbReference>
<evidence type="ECO:0000256" key="5">
    <source>
        <dbReference type="ARBA" id="ARBA00022908"/>
    </source>
</evidence>
<dbReference type="Gene3D" id="1.10.443.10">
    <property type="entry name" value="Intergrase catalytic core"/>
    <property type="match status" value="1"/>
</dbReference>
<dbReference type="InterPro" id="IPR023009">
    <property type="entry name" value="Tyrosine_recombinase_XerC/XerD"/>
</dbReference>
<evidence type="ECO:0000256" key="6">
    <source>
        <dbReference type="ARBA" id="ARBA00023125"/>
    </source>
</evidence>
<name>A0A5C6RNM1_9BACT</name>
<feature type="active site" evidence="9">
    <location>
        <position position="241"/>
    </location>
</feature>